<dbReference type="PATRIC" id="fig|1133569.4.peg.376"/>
<dbReference type="GO" id="GO:0043190">
    <property type="term" value="C:ATP-binding cassette (ABC) transporter complex"/>
    <property type="evidence" value="ECO:0007669"/>
    <property type="project" value="InterPro"/>
</dbReference>
<keyword evidence="9" id="KW-1185">Reference proteome</keyword>
<reference evidence="8 9" key="1">
    <citation type="journal article" date="2015" name="Genome Announc.">
        <title>Expanding the biotechnology potential of lactobacilli through comparative genomics of 213 strains and associated genera.</title>
        <authorList>
            <person name="Sun Z."/>
            <person name="Harris H.M."/>
            <person name="McCann A."/>
            <person name="Guo C."/>
            <person name="Argimon S."/>
            <person name="Zhang W."/>
            <person name="Yang X."/>
            <person name="Jeffery I.B."/>
            <person name="Cooney J.C."/>
            <person name="Kagawa T.F."/>
            <person name="Liu W."/>
            <person name="Song Y."/>
            <person name="Salvetti E."/>
            <person name="Wrobel A."/>
            <person name="Rasinkangas P."/>
            <person name="Parkhill J."/>
            <person name="Rea M.C."/>
            <person name="O'Sullivan O."/>
            <person name="Ritari J."/>
            <person name="Douillard F.P."/>
            <person name="Paul Ross R."/>
            <person name="Yang R."/>
            <person name="Briner A.E."/>
            <person name="Felis G.E."/>
            <person name="de Vos W.M."/>
            <person name="Barrangou R."/>
            <person name="Klaenhammer T.R."/>
            <person name="Caufield P.W."/>
            <person name="Cui Y."/>
            <person name="Zhang H."/>
            <person name="O'Toole P.W."/>
        </authorList>
    </citation>
    <scope>NUCLEOTIDE SEQUENCE [LARGE SCALE GENOMIC DNA]</scope>
    <source>
        <strain evidence="8 9">DSM 20605</strain>
    </source>
</reference>
<keyword evidence="5" id="KW-0571">Peptide transport</keyword>
<dbReference type="InterPro" id="IPR039424">
    <property type="entry name" value="SBP_5"/>
</dbReference>
<keyword evidence="3" id="KW-0813">Transport</keyword>
<evidence type="ECO:0000313" key="9">
    <source>
        <dbReference type="Proteomes" id="UP000051576"/>
    </source>
</evidence>
<keyword evidence="6" id="KW-0812">Transmembrane</keyword>
<organism evidence="8 9">
    <name type="scientific">Liquorilactobacillus vini DSM 20605</name>
    <dbReference type="NCBI Taxonomy" id="1133569"/>
    <lineage>
        <taxon>Bacteria</taxon>
        <taxon>Bacillati</taxon>
        <taxon>Bacillota</taxon>
        <taxon>Bacilli</taxon>
        <taxon>Lactobacillales</taxon>
        <taxon>Lactobacillaceae</taxon>
        <taxon>Liquorilactobacillus</taxon>
    </lineage>
</organism>
<dbReference type="PANTHER" id="PTHR30290:SF10">
    <property type="entry name" value="PERIPLASMIC OLIGOPEPTIDE-BINDING PROTEIN-RELATED"/>
    <property type="match status" value="1"/>
</dbReference>
<dbReference type="Gene3D" id="3.40.190.10">
    <property type="entry name" value="Periplasmic binding protein-like II"/>
    <property type="match status" value="1"/>
</dbReference>
<evidence type="ECO:0000259" key="7">
    <source>
        <dbReference type="Pfam" id="PF00496"/>
    </source>
</evidence>
<dbReference type="SUPFAM" id="SSF53850">
    <property type="entry name" value="Periplasmic binding protein-like II"/>
    <property type="match status" value="1"/>
</dbReference>
<dbReference type="GO" id="GO:1904680">
    <property type="term" value="F:peptide transmembrane transporter activity"/>
    <property type="evidence" value="ECO:0007669"/>
    <property type="project" value="TreeGrafter"/>
</dbReference>
<evidence type="ECO:0000256" key="1">
    <source>
        <dbReference type="ARBA" id="ARBA00004193"/>
    </source>
</evidence>
<comment type="similarity">
    <text evidence="2">Belongs to the bacterial solute-binding protein 5 family.</text>
</comment>
<comment type="caution">
    <text evidence="8">The sequence shown here is derived from an EMBL/GenBank/DDBJ whole genome shotgun (WGS) entry which is preliminary data.</text>
</comment>
<dbReference type="Pfam" id="PF00496">
    <property type="entry name" value="SBP_bac_5"/>
    <property type="match status" value="1"/>
</dbReference>
<dbReference type="FunFam" id="3.10.105.10:FF:000001">
    <property type="entry name" value="Oligopeptide ABC transporter, oligopeptide-binding protein"/>
    <property type="match status" value="1"/>
</dbReference>
<dbReference type="AlphaFoldDB" id="A0A0R2CBC6"/>
<dbReference type="eggNOG" id="COG4166">
    <property type="taxonomic scope" value="Bacteria"/>
</dbReference>
<evidence type="ECO:0000256" key="2">
    <source>
        <dbReference type="ARBA" id="ARBA00005695"/>
    </source>
</evidence>
<evidence type="ECO:0000256" key="5">
    <source>
        <dbReference type="ARBA" id="ARBA00022856"/>
    </source>
</evidence>
<gene>
    <name evidence="8" type="ORF">FD21_GL000355</name>
</gene>
<keyword evidence="6" id="KW-1133">Transmembrane helix</keyword>
<dbReference type="CDD" id="cd08504">
    <property type="entry name" value="PBP2_OppA"/>
    <property type="match status" value="1"/>
</dbReference>
<evidence type="ECO:0000256" key="4">
    <source>
        <dbReference type="ARBA" id="ARBA00022729"/>
    </source>
</evidence>
<keyword evidence="4" id="KW-0732">Signal</keyword>
<evidence type="ECO:0000256" key="6">
    <source>
        <dbReference type="SAM" id="Phobius"/>
    </source>
</evidence>
<feature type="transmembrane region" description="Helical" evidence="6">
    <location>
        <begin position="12"/>
        <end position="29"/>
    </location>
</feature>
<feature type="domain" description="Solute-binding protein family 5" evidence="7">
    <location>
        <begin position="86"/>
        <end position="471"/>
    </location>
</feature>
<dbReference type="PIRSF" id="PIRSF002741">
    <property type="entry name" value="MppA"/>
    <property type="match status" value="1"/>
</dbReference>
<evidence type="ECO:0000313" key="8">
    <source>
        <dbReference type="EMBL" id="KRM89089.1"/>
    </source>
</evidence>
<sequence length="552" mass="61664">MEVMENGKKKKILIALIVIVILIAGVIFWKRKNQQKTASTPAQTINLSASSEISSLDISKIDDRNSFNQVDNVDEGLFRYDKNGVPHKALATKVKISKDQTVYTIDIRHDAKWSNGDPVTAEDFVYSWQRAVDPKTASPYTYLFSDIKNADEINQGKKAVSQLGVKASGKYQLKIQLNKPQSYFKMVLARETLYPLDKKVVKKYGKAYGTSSKKTVYNGPFINTGWTGTNDSWKLKKNPYYWDKKVVKLQTINFQVIKQPSTAYNLYQTGKLDLMPVVGEQAKQLENNQDLVKRPLAATEYLQYNMSKVKALGNKNIRLGISLAINRSQLVKTILKNGSTPADGLVPAGMSKNPKTGEDFAKEAAVKNTANYDPKLAKQLFAKGLKEEGLKNLQVTLLAANDDTTKQIAEYLQSVLSKNLPQLKLSVSTIPFTVMISDVDNKKYDLNLISWSADFADPITFLQLFTSNSSENSSGWSNAEYDQAINDSNNKDANNQQARWNDLVKAAKVLASDQGITTLYKSNSEDLVKPHLKGVVFNGINGHYSYRTAYVK</sequence>
<dbReference type="InterPro" id="IPR023765">
    <property type="entry name" value="SBP_5_CS"/>
</dbReference>
<dbReference type="PROSITE" id="PS01040">
    <property type="entry name" value="SBP_BACTERIAL_5"/>
    <property type="match status" value="1"/>
</dbReference>
<dbReference type="InterPro" id="IPR000914">
    <property type="entry name" value="SBP_5_dom"/>
</dbReference>
<dbReference type="GO" id="GO:0030288">
    <property type="term" value="C:outer membrane-bounded periplasmic space"/>
    <property type="evidence" value="ECO:0007669"/>
    <property type="project" value="UniProtKB-ARBA"/>
</dbReference>
<name>A0A0R2CBC6_9LACO</name>
<dbReference type="EMBL" id="AYYX01000013">
    <property type="protein sequence ID" value="KRM89089.1"/>
    <property type="molecule type" value="Genomic_DNA"/>
</dbReference>
<comment type="subcellular location">
    <subcellularLocation>
        <location evidence="1">Cell membrane</location>
        <topology evidence="1">Lipid-anchor</topology>
    </subcellularLocation>
</comment>
<keyword evidence="6" id="KW-0472">Membrane</keyword>
<protein>
    <submittedName>
        <fullName evidence="8">ABC transporter periplasmic protein</fullName>
    </submittedName>
</protein>
<dbReference type="Gene3D" id="3.90.76.10">
    <property type="entry name" value="Dipeptide-binding Protein, Domain 1"/>
    <property type="match status" value="1"/>
</dbReference>
<dbReference type="FunFam" id="3.90.76.10:FF:000001">
    <property type="entry name" value="Oligopeptide ABC transporter substrate-binding protein"/>
    <property type="match status" value="1"/>
</dbReference>
<dbReference type="Gene3D" id="3.10.105.10">
    <property type="entry name" value="Dipeptide-binding Protein, Domain 3"/>
    <property type="match status" value="1"/>
</dbReference>
<proteinExistence type="inferred from homology"/>
<dbReference type="Proteomes" id="UP000051576">
    <property type="component" value="Unassembled WGS sequence"/>
</dbReference>
<dbReference type="InterPro" id="IPR030678">
    <property type="entry name" value="Peptide/Ni-bd"/>
</dbReference>
<dbReference type="GO" id="GO:0015833">
    <property type="term" value="P:peptide transport"/>
    <property type="evidence" value="ECO:0007669"/>
    <property type="project" value="UniProtKB-KW"/>
</dbReference>
<dbReference type="PANTHER" id="PTHR30290">
    <property type="entry name" value="PERIPLASMIC BINDING COMPONENT OF ABC TRANSPORTER"/>
    <property type="match status" value="1"/>
</dbReference>
<keyword evidence="5" id="KW-0653">Protein transport</keyword>
<dbReference type="STRING" id="1133569.FD21_GL000355"/>
<accession>A0A0R2CBC6</accession>
<evidence type="ECO:0000256" key="3">
    <source>
        <dbReference type="ARBA" id="ARBA00022448"/>
    </source>
</evidence>